<dbReference type="GO" id="GO:0008270">
    <property type="term" value="F:zinc ion binding"/>
    <property type="evidence" value="ECO:0007669"/>
    <property type="project" value="InterPro"/>
</dbReference>
<dbReference type="SMART" id="SM00066">
    <property type="entry name" value="GAL4"/>
    <property type="match status" value="1"/>
</dbReference>
<dbReference type="InterPro" id="IPR053157">
    <property type="entry name" value="Sterol_Uptake_Regulator"/>
</dbReference>
<dbReference type="PROSITE" id="PS50048">
    <property type="entry name" value="ZN2_CY6_FUNGAL_2"/>
    <property type="match status" value="1"/>
</dbReference>
<accession>A0A1A0HIK7</accession>
<dbReference type="PANTHER" id="PTHR47784">
    <property type="entry name" value="STEROL UPTAKE CONTROL PROTEIN 2"/>
    <property type="match status" value="1"/>
</dbReference>
<dbReference type="EMBL" id="LXTC01000001">
    <property type="protein sequence ID" value="OBA23673.1"/>
    <property type="molecule type" value="Genomic_DNA"/>
</dbReference>
<feature type="domain" description="Zn(2)-C6 fungal-type" evidence="2">
    <location>
        <begin position="24"/>
        <end position="54"/>
    </location>
</feature>
<feature type="region of interest" description="Disordered" evidence="1">
    <location>
        <begin position="1"/>
        <end position="28"/>
    </location>
</feature>
<dbReference type="OrthoDB" id="416217at2759"/>
<feature type="compositionally biased region" description="Basic residues" evidence="1">
    <location>
        <begin position="12"/>
        <end position="28"/>
    </location>
</feature>
<feature type="compositionally biased region" description="Polar residues" evidence="1">
    <location>
        <begin position="74"/>
        <end position="92"/>
    </location>
</feature>
<dbReference type="Pfam" id="PF00172">
    <property type="entry name" value="Zn_clus"/>
    <property type="match status" value="1"/>
</dbReference>
<organism evidence="3 4">
    <name type="scientific">Metschnikowia bicuspidata var. bicuspidata NRRL YB-4993</name>
    <dbReference type="NCBI Taxonomy" id="869754"/>
    <lineage>
        <taxon>Eukaryota</taxon>
        <taxon>Fungi</taxon>
        <taxon>Dikarya</taxon>
        <taxon>Ascomycota</taxon>
        <taxon>Saccharomycotina</taxon>
        <taxon>Pichiomycetes</taxon>
        <taxon>Metschnikowiaceae</taxon>
        <taxon>Metschnikowia</taxon>
    </lineage>
</organism>
<proteinExistence type="predicted"/>
<protein>
    <recommendedName>
        <fullName evidence="2">Zn(2)-C6 fungal-type domain-containing protein</fullName>
    </recommendedName>
</protein>
<dbReference type="CDD" id="cd00067">
    <property type="entry name" value="GAL4"/>
    <property type="match status" value="1"/>
</dbReference>
<dbReference type="InterPro" id="IPR021858">
    <property type="entry name" value="Fun_TF"/>
</dbReference>
<evidence type="ECO:0000259" key="2">
    <source>
        <dbReference type="PROSITE" id="PS50048"/>
    </source>
</evidence>
<evidence type="ECO:0000256" key="1">
    <source>
        <dbReference type="SAM" id="MobiDB-lite"/>
    </source>
</evidence>
<dbReference type="AlphaFoldDB" id="A0A1A0HIK7"/>
<reference evidence="3 4" key="1">
    <citation type="submission" date="2016-05" db="EMBL/GenBank/DDBJ databases">
        <title>Comparative genomics of biotechnologically important yeasts.</title>
        <authorList>
            <consortium name="DOE Joint Genome Institute"/>
            <person name="Riley R."/>
            <person name="Haridas S."/>
            <person name="Wolfe K.H."/>
            <person name="Lopes M.R."/>
            <person name="Hittinger C.T."/>
            <person name="Goker M."/>
            <person name="Salamov A."/>
            <person name="Wisecaver J."/>
            <person name="Long T.M."/>
            <person name="Aerts A.L."/>
            <person name="Barry K."/>
            <person name="Choi C."/>
            <person name="Clum A."/>
            <person name="Coughlan A.Y."/>
            <person name="Deshpande S."/>
            <person name="Douglass A.P."/>
            <person name="Hanson S.J."/>
            <person name="Klenk H.-P."/>
            <person name="LaButti K."/>
            <person name="Lapidus A."/>
            <person name="Lindquist E."/>
            <person name="Lipzen A."/>
            <person name="Meier-kolthoff J.P."/>
            <person name="Ohm R.A."/>
            <person name="Otillar R.P."/>
            <person name="Pangilinan J."/>
            <person name="Peng Y."/>
            <person name="Rokas A."/>
            <person name="Rosa C.A."/>
            <person name="Scheuner C."/>
            <person name="Sibirny A.A."/>
            <person name="Slot J.C."/>
            <person name="Stielow J.B."/>
            <person name="Sun H."/>
            <person name="Kurtzman C.P."/>
            <person name="Blackwell M."/>
            <person name="Grigoriev I.V."/>
            <person name="Jeffries T.W."/>
        </authorList>
    </citation>
    <scope>NUCLEOTIDE SEQUENCE [LARGE SCALE GENOMIC DNA]</scope>
    <source>
        <strain evidence="3 4">NRRL YB-4993</strain>
    </source>
</reference>
<dbReference type="STRING" id="869754.A0A1A0HIK7"/>
<dbReference type="InterPro" id="IPR036864">
    <property type="entry name" value="Zn2-C6_fun-type_DNA-bd_sf"/>
</dbReference>
<sequence>MKEQSKSDLKSGFKRKYHSKSRKGCSTCKKRRVKCDELMPSCGNCVRMKLTCGYLQDDHSQENTPKRKKEENTSKAGNCSPGTQQATPAISPSPQPKKEDAAMKFAASALGSGLLSAGNLNNINISQLVNNLSSVGDLSSLGGFANLSNLASLAQLPSDLGSITSHLSSIGVDLSSFGLGPQGTDSHLPNGVAASSSGDCANAPNQSLDSLIDGAPLLSKHPEGTSSGNLEMPLADPGVSHDSSSDYSDSGLSSSASLGSLNMLDLRLMYHYTTHVSSTITGAGISDTDIWNNDIPTLAFEFPFLMHALLAFSATHLSRTEKGLDKCVTRHRGDALRLLREAILDIRADNTDALVASALILIMDSLANASVPSLTSPKSLPASAWIFHVKGAATILTAVWPLTESSRFYKFIGVDLGDLGDIINQKSQLTDMVLLSFANLNCHDSSIADLYPVPINSPYLITLAYLSKLHKERYKADFILRIFAFPALLEKEFLGMLMSGDIKAMRIMRSYYKLLRSFTLEMKDKVWFLEGVSSVLPVDVEEYAGGAGGMHMMLDFLGGGPAIVEDHEVDKDLLMIDPGGEIANKLIDTNNLPSEITSNLDIMQGDSGMMEMKLD</sequence>
<feature type="region of interest" description="Disordered" evidence="1">
    <location>
        <begin position="220"/>
        <end position="248"/>
    </location>
</feature>
<feature type="compositionally biased region" description="Basic and acidic residues" evidence="1">
    <location>
        <begin position="57"/>
        <end position="73"/>
    </location>
</feature>
<name>A0A1A0HIK7_9ASCO</name>
<gene>
    <name evidence="3" type="ORF">METBIDRAFT_35474</name>
</gene>
<feature type="region of interest" description="Disordered" evidence="1">
    <location>
        <begin position="57"/>
        <end position="100"/>
    </location>
</feature>
<feature type="compositionally biased region" description="Low complexity" evidence="1">
    <location>
        <begin position="238"/>
        <end position="248"/>
    </location>
</feature>
<feature type="compositionally biased region" description="Basic and acidic residues" evidence="1">
    <location>
        <begin position="1"/>
        <end position="11"/>
    </location>
</feature>
<evidence type="ECO:0000313" key="4">
    <source>
        <dbReference type="Proteomes" id="UP000092555"/>
    </source>
</evidence>
<dbReference type="SUPFAM" id="SSF57701">
    <property type="entry name" value="Zn2/Cys6 DNA-binding domain"/>
    <property type="match status" value="1"/>
</dbReference>
<dbReference type="PROSITE" id="PS00463">
    <property type="entry name" value="ZN2_CY6_FUNGAL_1"/>
    <property type="match status" value="1"/>
</dbReference>
<dbReference type="Gene3D" id="4.10.240.10">
    <property type="entry name" value="Zn(2)-C6 fungal-type DNA-binding domain"/>
    <property type="match status" value="1"/>
</dbReference>
<evidence type="ECO:0000313" key="3">
    <source>
        <dbReference type="EMBL" id="OBA23673.1"/>
    </source>
</evidence>
<dbReference type="InterPro" id="IPR001138">
    <property type="entry name" value="Zn2Cys6_DnaBD"/>
</dbReference>
<dbReference type="GeneID" id="30029588"/>
<keyword evidence="4" id="KW-1185">Reference proteome</keyword>
<dbReference type="Proteomes" id="UP000092555">
    <property type="component" value="Unassembled WGS sequence"/>
</dbReference>
<comment type="caution">
    <text evidence="3">The sequence shown here is derived from an EMBL/GenBank/DDBJ whole genome shotgun (WGS) entry which is preliminary data.</text>
</comment>
<dbReference type="RefSeq" id="XP_018714154.1">
    <property type="nucleotide sequence ID" value="XM_018856612.1"/>
</dbReference>
<dbReference type="Pfam" id="PF11951">
    <property type="entry name" value="Fungal_trans_2"/>
    <property type="match status" value="1"/>
</dbReference>
<dbReference type="PANTHER" id="PTHR47784:SF5">
    <property type="entry name" value="STEROL UPTAKE CONTROL PROTEIN 2"/>
    <property type="match status" value="1"/>
</dbReference>
<dbReference type="GO" id="GO:0001228">
    <property type="term" value="F:DNA-binding transcription activator activity, RNA polymerase II-specific"/>
    <property type="evidence" value="ECO:0007669"/>
    <property type="project" value="TreeGrafter"/>
</dbReference>